<sequence length="174" mass="18682">MRYLVSSLLVLPLLSSCTVIEEQYYDRGYYVPAPRVEVRPVNPNRHYHANPVYRPARTGGVYHGHPVTNGNTVLIAPRPRSAQVEVQQNVHGHAGNSGTVHGHAGNSGTVHGHTGNSGVVHGHAPTDDNVVLQHSQNNGVSNQAKSNPSGMVNRGNAQEHPKNSEVQAKSHGHA</sequence>
<protein>
    <recommendedName>
        <fullName evidence="6">Lipoprotein</fullName>
    </recommendedName>
</protein>
<feature type="region of interest" description="Disordered" evidence="1">
    <location>
        <begin position="92"/>
        <end position="174"/>
    </location>
</feature>
<gene>
    <name evidence="2" type="ORF">Lqua_1955</name>
    <name evidence="3" type="ORF">NCTC12376_02504</name>
</gene>
<dbReference type="RefSeq" id="WP_058474113.1">
    <property type="nucleotide sequence ID" value="NZ_CAAAIL010000001.1"/>
</dbReference>
<evidence type="ECO:0000313" key="4">
    <source>
        <dbReference type="Proteomes" id="UP000054639"/>
    </source>
</evidence>
<proteinExistence type="predicted"/>
<evidence type="ECO:0000256" key="1">
    <source>
        <dbReference type="SAM" id="MobiDB-lite"/>
    </source>
</evidence>
<dbReference type="Proteomes" id="UP000254230">
    <property type="component" value="Unassembled WGS sequence"/>
</dbReference>
<feature type="compositionally biased region" description="Polar residues" evidence="1">
    <location>
        <begin position="132"/>
        <end position="150"/>
    </location>
</feature>
<dbReference type="STRING" id="45072.Lqua_1955"/>
<name>A0A378KVW9_9GAMM</name>
<evidence type="ECO:0008006" key="6">
    <source>
        <dbReference type="Google" id="ProtNLM"/>
    </source>
</evidence>
<feature type="compositionally biased region" description="Polar residues" evidence="1">
    <location>
        <begin position="106"/>
        <end position="117"/>
    </location>
</feature>
<accession>A0A378KVW9</accession>
<dbReference type="Proteomes" id="UP000054639">
    <property type="component" value="Unassembled WGS sequence"/>
</dbReference>
<dbReference type="AlphaFoldDB" id="A0A378KVW9"/>
<dbReference type="EMBL" id="UGOW01000001">
    <property type="protein sequence ID" value="STY18683.1"/>
    <property type="molecule type" value="Genomic_DNA"/>
</dbReference>
<evidence type="ECO:0000313" key="2">
    <source>
        <dbReference type="EMBL" id="KTD47562.1"/>
    </source>
</evidence>
<keyword evidence="4" id="KW-1185">Reference proteome</keyword>
<reference evidence="2 4" key="1">
    <citation type="submission" date="2015-11" db="EMBL/GenBank/DDBJ databases">
        <title>Genomic analysis of 38 Legionella species identifies large and diverse effector repertoires.</title>
        <authorList>
            <person name="Burstein D."/>
            <person name="Amaro F."/>
            <person name="Zusman T."/>
            <person name="Lifshitz Z."/>
            <person name="Cohen O."/>
            <person name="Gilbert J.A."/>
            <person name="Pupko T."/>
            <person name="Shuman H.A."/>
            <person name="Segal G."/>
        </authorList>
    </citation>
    <scope>NUCLEOTIDE SEQUENCE [LARGE SCALE GENOMIC DNA]</scope>
    <source>
        <strain evidence="2 4">ATCC 49507</strain>
    </source>
</reference>
<evidence type="ECO:0000313" key="5">
    <source>
        <dbReference type="Proteomes" id="UP000254230"/>
    </source>
</evidence>
<dbReference type="EMBL" id="LNYR01000031">
    <property type="protein sequence ID" value="KTD47562.1"/>
    <property type="molecule type" value="Genomic_DNA"/>
</dbReference>
<organism evidence="3 5">
    <name type="scientific">Legionella quateirensis</name>
    <dbReference type="NCBI Taxonomy" id="45072"/>
    <lineage>
        <taxon>Bacteria</taxon>
        <taxon>Pseudomonadati</taxon>
        <taxon>Pseudomonadota</taxon>
        <taxon>Gammaproteobacteria</taxon>
        <taxon>Legionellales</taxon>
        <taxon>Legionellaceae</taxon>
        <taxon>Legionella</taxon>
    </lineage>
</organism>
<evidence type="ECO:0000313" key="3">
    <source>
        <dbReference type="EMBL" id="STY18683.1"/>
    </source>
</evidence>
<dbReference type="PROSITE" id="PS51257">
    <property type="entry name" value="PROKAR_LIPOPROTEIN"/>
    <property type="match status" value="1"/>
</dbReference>
<reference evidence="3 5" key="2">
    <citation type="submission" date="2018-06" db="EMBL/GenBank/DDBJ databases">
        <authorList>
            <consortium name="Pathogen Informatics"/>
            <person name="Doyle S."/>
        </authorList>
    </citation>
    <scope>NUCLEOTIDE SEQUENCE [LARGE SCALE GENOMIC DNA]</scope>
    <source>
        <strain evidence="3 5">NCTC12376</strain>
    </source>
</reference>